<name>X1JFS8_9ZZZZ</name>
<reference evidence="1" key="1">
    <citation type="journal article" date="2014" name="Front. Microbiol.">
        <title>High frequency of phylogenetically diverse reductive dehalogenase-homologous genes in deep subseafloor sedimentary metagenomes.</title>
        <authorList>
            <person name="Kawai M."/>
            <person name="Futagami T."/>
            <person name="Toyoda A."/>
            <person name="Takaki Y."/>
            <person name="Nishi S."/>
            <person name="Hori S."/>
            <person name="Arai W."/>
            <person name="Tsubouchi T."/>
            <person name="Morono Y."/>
            <person name="Uchiyama I."/>
            <person name="Ito T."/>
            <person name="Fujiyama A."/>
            <person name="Inagaki F."/>
            <person name="Takami H."/>
        </authorList>
    </citation>
    <scope>NUCLEOTIDE SEQUENCE</scope>
    <source>
        <strain evidence="1">Expedition CK06-06</strain>
    </source>
</reference>
<sequence length="49" mass="5615">MSDKQNLQEAVKALTKVLTRKYTKGYVNLDGTIAPFVLDEPYRLVLPLY</sequence>
<accession>X1JFS8</accession>
<gene>
    <name evidence="1" type="ORF">S03H2_66400</name>
</gene>
<proteinExistence type="predicted"/>
<organism evidence="1">
    <name type="scientific">marine sediment metagenome</name>
    <dbReference type="NCBI Taxonomy" id="412755"/>
    <lineage>
        <taxon>unclassified sequences</taxon>
        <taxon>metagenomes</taxon>
        <taxon>ecological metagenomes</taxon>
    </lineage>
</organism>
<protein>
    <submittedName>
        <fullName evidence="1">Uncharacterized protein</fullName>
    </submittedName>
</protein>
<evidence type="ECO:0000313" key="1">
    <source>
        <dbReference type="EMBL" id="GAH80375.1"/>
    </source>
</evidence>
<comment type="caution">
    <text evidence="1">The sequence shown here is derived from an EMBL/GenBank/DDBJ whole genome shotgun (WGS) entry which is preliminary data.</text>
</comment>
<dbReference type="EMBL" id="BARU01043346">
    <property type="protein sequence ID" value="GAH80375.1"/>
    <property type="molecule type" value="Genomic_DNA"/>
</dbReference>
<dbReference type="AlphaFoldDB" id="X1JFS8"/>